<dbReference type="GO" id="GO:0005886">
    <property type="term" value="C:plasma membrane"/>
    <property type="evidence" value="ECO:0007669"/>
    <property type="project" value="TreeGrafter"/>
</dbReference>
<evidence type="ECO:0000313" key="12">
    <source>
        <dbReference type="Proteomes" id="UP000821866"/>
    </source>
</evidence>
<dbReference type="GO" id="GO:0046872">
    <property type="term" value="F:metal ion binding"/>
    <property type="evidence" value="ECO:0007669"/>
    <property type="project" value="UniProtKB-KW"/>
</dbReference>
<reference evidence="11" key="1">
    <citation type="journal article" date="2020" name="Cell">
        <title>Large-Scale Comparative Analyses of Tick Genomes Elucidate Their Genetic Diversity and Vector Capacities.</title>
        <authorList>
            <consortium name="Tick Genome and Microbiome Consortium (TIGMIC)"/>
            <person name="Jia N."/>
            <person name="Wang J."/>
            <person name="Shi W."/>
            <person name="Du L."/>
            <person name="Sun Y."/>
            <person name="Zhan W."/>
            <person name="Jiang J.F."/>
            <person name="Wang Q."/>
            <person name="Zhang B."/>
            <person name="Ji P."/>
            <person name="Bell-Sakyi L."/>
            <person name="Cui X.M."/>
            <person name="Yuan T.T."/>
            <person name="Jiang B.G."/>
            <person name="Yang W.F."/>
            <person name="Lam T.T."/>
            <person name="Chang Q.C."/>
            <person name="Ding S.J."/>
            <person name="Wang X.J."/>
            <person name="Zhu J.G."/>
            <person name="Ruan X.D."/>
            <person name="Zhao L."/>
            <person name="Wei J.T."/>
            <person name="Ye R.Z."/>
            <person name="Que T.C."/>
            <person name="Du C.H."/>
            <person name="Zhou Y.H."/>
            <person name="Cheng J.X."/>
            <person name="Dai P.F."/>
            <person name="Guo W.B."/>
            <person name="Han X.H."/>
            <person name="Huang E.J."/>
            <person name="Li L.F."/>
            <person name="Wei W."/>
            <person name="Gao Y.C."/>
            <person name="Liu J.Z."/>
            <person name="Shao H.Z."/>
            <person name="Wang X."/>
            <person name="Wang C.C."/>
            <person name="Yang T.C."/>
            <person name="Huo Q.B."/>
            <person name="Li W."/>
            <person name="Chen H.Y."/>
            <person name="Chen S.E."/>
            <person name="Zhou L.G."/>
            <person name="Ni X.B."/>
            <person name="Tian J.H."/>
            <person name="Sheng Y."/>
            <person name="Liu T."/>
            <person name="Pan Y.S."/>
            <person name="Xia L.Y."/>
            <person name="Li J."/>
            <person name="Zhao F."/>
            <person name="Cao W.C."/>
        </authorList>
    </citation>
    <scope>NUCLEOTIDE SEQUENCE</scope>
    <source>
        <strain evidence="11">Rmic-2018</strain>
    </source>
</reference>
<evidence type="ECO:0000256" key="4">
    <source>
        <dbReference type="ARBA" id="ARBA00022723"/>
    </source>
</evidence>
<dbReference type="PANTHER" id="PTHR11733">
    <property type="entry name" value="ZINC METALLOPROTEASE FAMILY M13 NEPRILYSIN-RELATED"/>
    <property type="match status" value="1"/>
</dbReference>
<evidence type="ECO:0000256" key="5">
    <source>
        <dbReference type="ARBA" id="ARBA00022801"/>
    </source>
</evidence>
<dbReference type="VEuPathDB" id="VectorBase:LOC119178549"/>
<evidence type="ECO:0000256" key="8">
    <source>
        <dbReference type="SAM" id="Phobius"/>
    </source>
</evidence>
<feature type="domain" description="Peptidase M13 N-terminal" evidence="10">
    <location>
        <begin position="133"/>
        <end position="522"/>
    </location>
</feature>
<dbReference type="GO" id="GO:0016485">
    <property type="term" value="P:protein processing"/>
    <property type="evidence" value="ECO:0007669"/>
    <property type="project" value="TreeGrafter"/>
</dbReference>
<dbReference type="SUPFAM" id="SSF55486">
    <property type="entry name" value="Metalloproteases ('zincins'), catalytic domain"/>
    <property type="match status" value="1"/>
</dbReference>
<dbReference type="InterPro" id="IPR024079">
    <property type="entry name" value="MetalloPept_cat_dom_sf"/>
</dbReference>
<feature type="domain" description="Peptidase M13 C-terminal" evidence="9">
    <location>
        <begin position="629"/>
        <end position="774"/>
    </location>
</feature>
<dbReference type="Gene3D" id="1.10.1380.10">
    <property type="entry name" value="Neutral endopeptidase , domain2"/>
    <property type="match status" value="1"/>
</dbReference>
<evidence type="ECO:0000256" key="7">
    <source>
        <dbReference type="ARBA" id="ARBA00023049"/>
    </source>
</evidence>
<comment type="caution">
    <text evidence="11">The sequence shown here is derived from an EMBL/GenBank/DDBJ whole genome shotgun (WGS) entry which is preliminary data.</text>
</comment>
<organism evidence="11 12">
    <name type="scientific">Rhipicephalus microplus</name>
    <name type="common">Cattle tick</name>
    <name type="synonym">Boophilus microplus</name>
    <dbReference type="NCBI Taxonomy" id="6941"/>
    <lineage>
        <taxon>Eukaryota</taxon>
        <taxon>Metazoa</taxon>
        <taxon>Ecdysozoa</taxon>
        <taxon>Arthropoda</taxon>
        <taxon>Chelicerata</taxon>
        <taxon>Arachnida</taxon>
        <taxon>Acari</taxon>
        <taxon>Parasitiformes</taxon>
        <taxon>Ixodida</taxon>
        <taxon>Ixodoidea</taxon>
        <taxon>Ixodidae</taxon>
        <taxon>Rhipicephalinae</taxon>
        <taxon>Rhipicephalus</taxon>
        <taxon>Boophilus</taxon>
    </lineage>
</organism>
<dbReference type="Proteomes" id="UP000821866">
    <property type="component" value="Chromosome 9"/>
</dbReference>
<dbReference type="GO" id="GO:0004222">
    <property type="term" value="F:metalloendopeptidase activity"/>
    <property type="evidence" value="ECO:0007669"/>
    <property type="project" value="InterPro"/>
</dbReference>
<evidence type="ECO:0000256" key="1">
    <source>
        <dbReference type="ARBA" id="ARBA00001947"/>
    </source>
</evidence>
<evidence type="ECO:0000256" key="6">
    <source>
        <dbReference type="ARBA" id="ARBA00022833"/>
    </source>
</evidence>
<reference evidence="11" key="2">
    <citation type="submission" date="2021-09" db="EMBL/GenBank/DDBJ databases">
        <authorList>
            <person name="Jia N."/>
            <person name="Wang J."/>
            <person name="Shi W."/>
            <person name="Du L."/>
            <person name="Sun Y."/>
            <person name="Zhan W."/>
            <person name="Jiang J."/>
            <person name="Wang Q."/>
            <person name="Zhang B."/>
            <person name="Ji P."/>
            <person name="Sakyi L.B."/>
            <person name="Cui X."/>
            <person name="Yuan T."/>
            <person name="Jiang B."/>
            <person name="Yang W."/>
            <person name="Lam T.T.-Y."/>
            <person name="Chang Q."/>
            <person name="Ding S."/>
            <person name="Wang X."/>
            <person name="Zhu J."/>
            <person name="Ruan X."/>
            <person name="Zhao L."/>
            <person name="Wei J."/>
            <person name="Que T."/>
            <person name="Du C."/>
            <person name="Cheng J."/>
            <person name="Dai P."/>
            <person name="Han X."/>
            <person name="Huang E."/>
            <person name="Gao Y."/>
            <person name="Liu J."/>
            <person name="Shao H."/>
            <person name="Ye R."/>
            <person name="Li L."/>
            <person name="Wei W."/>
            <person name="Wang X."/>
            <person name="Wang C."/>
            <person name="Huo Q."/>
            <person name="Li W."/>
            <person name="Guo W."/>
            <person name="Chen H."/>
            <person name="Chen S."/>
            <person name="Zhou L."/>
            <person name="Zhou L."/>
            <person name="Ni X."/>
            <person name="Tian J."/>
            <person name="Zhou Y."/>
            <person name="Sheng Y."/>
            <person name="Liu T."/>
            <person name="Pan Y."/>
            <person name="Xia L."/>
            <person name="Li J."/>
            <person name="Zhao F."/>
            <person name="Cao W."/>
        </authorList>
    </citation>
    <scope>NUCLEOTIDE SEQUENCE</scope>
    <source>
        <strain evidence="11">Rmic-2018</strain>
        <tissue evidence="11">Larvae</tissue>
    </source>
</reference>
<evidence type="ECO:0000259" key="9">
    <source>
        <dbReference type="Pfam" id="PF01431"/>
    </source>
</evidence>
<evidence type="ECO:0000313" key="11">
    <source>
        <dbReference type="EMBL" id="KAH8008872.1"/>
    </source>
</evidence>
<accession>A0A9J6D493</accession>
<keyword evidence="6" id="KW-0862">Zinc</keyword>
<keyword evidence="3" id="KW-0645">Protease</keyword>
<feature type="transmembrane region" description="Helical" evidence="8">
    <location>
        <begin position="57"/>
        <end position="78"/>
    </location>
</feature>
<evidence type="ECO:0000259" key="10">
    <source>
        <dbReference type="Pfam" id="PF05649"/>
    </source>
</evidence>
<keyword evidence="5" id="KW-0378">Hydrolase</keyword>
<comment type="cofactor">
    <cofactor evidence="1">
        <name>Zn(2+)</name>
        <dbReference type="ChEBI" id="CHEBI:29105"/>
    </cofactor>
</comment>
<dbReference type="InterPro" id="IPR042089">
    <property type="entry name" value="Peptidase_M13_dom_2"/>
</dbReference>
<evidence type="ECO:0000256" key="3">
    <source>
        <dbReference type="ARBA" id="ARBA00022670"/>
    </source>
</evidence>
<dbReference type="InterPro" id="IPR000718">
    <property type="entry name" value="Peptidase_M13"/>
</dbReference>
<comment type="similarity">
    <text evidence="2">Belongs to the peptidase M13 family.</text>
</comment>
<dbReference type="Pfam" id="PF01431">
    <property type="entry name" value="Peptidase_M13"/>
    <property type="match status" value="1"/>
</dbReference>
<dbReference type="PRINTS" id="PR00786">
    <property type="entry name" value="NEPRILYSIN"/>
</dbReference>
<keyword evidence="4" id="KW-0479">Metal-binding</keyword>
<dbReference type="EMBL" id="JABSTU010000011">
    <property type="protein sequence ID" value="KAH8008872.1"/>
    <property type="molecule type" value="Genomic_DNA"/>
</dbReference>
<dbReference type="InterPro" id="IPR008753">
    <property type="entry name" value="Peptidase_M13_N"/>
</dbReference>
<keyword evidence="8" id="KW-0812">Transmembrane</keyword>
<dbReference type="PANTHER" id="PTHR11733:SF241">
    <property type="entry name" value="GH26575P-RELATED"/>
    <property type="match status" value="1"/>
</dbReference>
<keyword evidence="7" id="KW-0482">Metalloprotease</keyword>
<dbReference type="PROSITE" id="PS51885">
    <property type="entry name" value="NEPRILYSIN"/>
    <property type="match status" value="1"/>
</dbReference>
<protein>
    <recommendedName>
        <fullName evidence="13">M13 family peptidase</fullName>
    </recommendedName>
</protein>
<evidence type="ECO:0008006" key="13">
    <source>
        <dbReference type="Google" id="ProtNLM"/>
    </source>
</evidence>
<dbReference type="InterPro" id="IPR018497">
    <property type="entry name" value="Peptidase_M13_C"/>
</dbReference>
<dbReference type="Gene3D" id="3.40.390.10">
    <property type="entry name" value="Collagenase (Catalytic Domain)"/>
    <property type="match status" value="2"/>
</dbReference>
<proteinExistence type="inferred from homology"/>
<keyword evidence="8" id="KW-1133">Transmembrane helix</keyword>
<keyword evidence="12" id="KW-1185">Reference proteome</keyword>
<evidence type="ECO:0000256" key="2">
    <source>
        <dbReference type="ARBA" id="ARBA00007357"/>
    </source>
</evidence>
<dbReference type="Pfam" id="PF05649">
    <property type="entry name" value="Peptidase_M13_N"/>
    <property type="match status" value="1"/>
</dbReference>
<dbReference type="AlphaFoldDB" id="A0A9J6D493"/>
<gene>
    <name evidence="11" type="ORF">HPB51_005919</name>
</gene>
<name>A0A9J6D493_RHIMP</name>
<keyword evidence="8" id="KW-0472">Membrane</keyword>
<sequence>MEDNEDAPVMAGTVPRQKVTARCKSIDRYGDSDVDLTRKRSFADEYFKRVARDLKSIPCLLLLGNIFAFVFLIIWSNITKHLFVTQKPTEVTTPAETSPPLIRSIREMHMCNKPRCGAVGHAINYGVDVDILPCKDILEHACGRWIRADEEIYQKWMLGSARLYIDDMYSDLKRYLETMPLSVPLRTQHKVSILYRRCVSEGNADNRDLLKHMMDNVYSLAGWPFESTFKPYESILAKFLRRTSEPALLSIGTARMLRITRASSDIDDEGSNDILLSLDCPRFPFPRYWLLTRNDADKNDYTALVMNLIKLYKNVDVPLSLVKNIVSFEINNAYVTRRYCHRRKLRRYPLGQLKEKVKKFPWDSFLQEVVGNDTGIVIDDNTKVLLRSFDYLKYMASLRNPPKEGRAVNYIGWRIFYFYGPLAFPALRSKITEFRSLKLNESHIEEWKKCLFITNDVMPIGMGRVYVEAMTRMKTLFAVQELVSKVIFSFKYMLSQAMWLDSEAKVNASNYLTKLNTMVGIPKWVADDNTLDRYYESFTFDITKDAFFTMFDLATRHTAKYRFLPLFQQLSNRFLRSHYRLGRLVADNHTNNDDLLKGINMRPLHSFIFPGHIADLYLHRYNMRQALVFDVNENALLLPAGLLQPPYFDPNVPLAINYGGLGVLILHDMVREFFRFFFDDTDARWRKRTRCINNKVFRKTEESSGSLDENQEHEVVTFTMMTVRAAYNAYHYALGTDDDDIVPGGSVESNPDQLFMLSTVRTLCSIVRDSAEASIIATMRGAQSDEDSRGGFVERTSHWWSSVKIRFFLRKITAALQGLDELQDAFRCSSDKRNAYYHCLESAHPTEE</sequence>